<evidence type="ECO:0000313" key="3">
    <source>
        <dbReference type="EMBL" id="WEF34798.1"/>
    </source>
</evidence>
<accession>A0ABY8BIM0</accession>
<feature type="compositionally biased region" description="Low complexity" evidence="1">
    <location>
        <begin position="50"/>
        <end position="77"/>
    </location>
</feature>
<protein>
    <recommendedName>
        <fullName evidence="5">Type IV pilus biogenesis protein PilP</fullName>
    </recommendedName>
</protein>
<keyword evidence="4" id="KW-1185">Reference proteome</keyword>
<name>A0ABY8BIM0_9BURK</name>
<evidence type="ECO:0000256" key="2">
    <source>
        <dbReference type="SAM" id="SignalP"/>
    </source>
</evidence>
<dbReference type="RefSeq" id="WP_277417469.1">
    <property type="nucleotide sequence ID" value="NZ_CP119083.1"/>
</dbReference>
<organism evidence="3 4">
    <name type="scientific">Pseudoduganella chitinolytica</name>
    <dbReference type="NCBI Taxonomy" id="34070"/>
    <lineage>
        <taxon>Bacteria</taxon>
        <taxon>Pseudomonadati</taxon>
        <taxon>Pseudomonadota</taxon>
        <taxon>Betaproteobacteria</taxon>
        <taxon>Burkholderiales</taxon>
        <taxon>Oxalobacteraceae</taxon>
        <taxon>Telluria group</taxon>
        <taxon>Pseudoduganella</taxon>
    </lineage>
</organism>
<feature type="signal peptide" evidence="2">
    <location>
        <begin position="1"/>
        <end position="19"/>
    </location>
</feature>
<evidence type="ECO:0008006" key="5">
    <source>
        <dbReference type="Google" id="ProtNLM"/>
    </source>
</evidence>
<dbReference type="Proteomes" id="UP001216510">
    <property type="component" value="Chromosome"/>
</dbReference>
<feature type="region of interest" description="Disordered" evidence="1">
    <location>
        <begin position="50"/>
        <end position="91"/>
    </location>
</feature>
<reference evidence="3 4" key="1">
    <citation type="submission" date="2023-02" db="EMBL/GenBank/DDBJ databases">
        <title>Gemone sequence of Telluria chitinolytica ACM 3522T.</title>
        <authorList>
            <person name="Frediansyah A."/>
            <person name="Miess H."/>
            <person name="Gross H."/>
        </authorList>
    </citation>
    <scope>NUCLEOTIDE SEQUENCE [LARGE SCALE GENOMIC DNA]</scope>
    <source>
        <strain evidence="3 4">ACM 3522</strain>
    </source>
</reference>
<keyword evidence="2" id="KW-0732">Signal</keyword>
<proteinExistence type="predicted"/>
<feature type="chain" id="PRO_5046841225" description="Type IV pilus biogenesis protein PilP" evidence="2">
    <location>
        <begin position="20"/>
        <end position="154"/>
    </location>
</feature>
<gene>
    <name evidence="3" type="ORF">PX653_08565</name>
</gene>
<evidence type="ECO:0000256" key="1">
    <source>
        <dbReference type="SAM" id="MobiDB-lite"/>
    </source>
</evidence>
<sequence>MRALAAGLLMLAAATAAHAQTSYTTMGRLFTTPADRVLLDQQRSTAAVQGPAAAAAAPAPTAGTMPGMAPAGSAAAAPPAPPPAPVRFGGLLRRGDGQATIWVDDTPHETVLRARPGAGVQVDVGGRQVLLKPGQSWDPASGTVMEVPHGAPAR</sequence>
<evidence type="ECO:0000313" key="4">
    <source>
        <dbReference type="Proteomes" id="UP001216510"/>
    </source>
</evidence>
<dbReference type="EMBL" id="CP119083">
    <property type="protein sequence ID" value="WEF34798.1"/>
    <property type="molecule type" value="Genomic_DNA"/>
</dbReference>